<proteinExistence type="predicted"/>
<comment type="caution">
    <text evidence="2">The sequence shown here is derived from an EMBL/GenBank/DDBJ whole genome shotgun (WGS) entry which is preliminary data.</text>
</comment>
<dbReference type="EMBL" id="JBEGDP010000003">
    <property type="protein sequence ID" value="MEQ7846680.1"/>
    <property type="molecule type" value="Genomic_DNA"/>
</dbReference>
<dbReference type="RefSeq" id="WP_349501933.1">
    <property type="nucleotide sequence ID" value="NZ_JBEFCX010000593.1"/>
</dbReference>
<name>A0ABV1NW13_9ACTN</name>
<sequence length="74" mass="8032">MSAAHSLEGPTDPPVLHLATAAPLPAPEPLGAEGVRLDLPRTHQHLWDLRGVEFEDGLTVRSYECTGCTDVLFR</sequence>
<organism evidence="2 3">
    <name type="scientific">Nocardioides kribbensis</name>
    <dbReference type="NCBI Taxonomy" id="305517"/>
    <lineage>
        <taxon>Bacteria</taxon>
        <taxon>Bacillati</taxon>
        <taxon>Actinomycetota</taxon>
        <taxon>Actinomycetes</taxon>
        <taxon>Propionibacteriales</taxon>
        <taxon>Nocardioidaceae</taxon>
        <taxon>Nocardioides</taxon>
    </lineage>
</organism>
<feature type="compositionally biased region" description="Low complexity" evidence="1">
    <location>
        <begin position="14"/>
        <end position="23"/>
    </location>
</feature>
<dbReference type="Proteomes" id="UP001482520">
    <property type="component" value="Unassembled WGS sequence"/>
</dbReference>
<accession>A0ABV1NW13</accession>
<keyword evidence="3" id="KW-1185">Reference proteome</keyword>
<protein>
    <submittedName>
        <fullName evidence="2">Uncharacterized protein</fullName>
    </submittedName>
</protein>
<evidence type="ECO:0000313" key="2">
    <source>
        <dbReference type="EMBL" id="MEQ7846680.1"/>
    </source>
</evidence>
<evidence type="ECO:0000313" key="3">
    <source>
        <dbReference type="Proteomes" id="UP001482520"/>
    </source>
</evidence>
<feature type="region of interest" description="Disordered" evidence="1">
    <location>
        <begin position="1"/>
        <end position="29"/>
    </location>
</feature>
<evidence type="ECO:0000256" key="1">
    <source>
        <dbReference type="SAM" id="MobiDB-lite"/>
    </source>
</evidence>
<reference evidence="2 3" key="1">
    <citation type="submission" date="2024-02" db="EMBL/GenBank/DDBJ databases">
        <title>Full genome sequence of Nocardioides kribbensis.</title>
        <authorList>
            <person name="Poletto B.L."/>
            <person name="Silva G."/>
            <person name="Galante D."/>
            <person name="Campos K.R."/>
            <person name="Santos M.B.N."/>
            <person name="Sacchi C.T."/>
        </authorList>
    </citation>
    <scope>NUCLEOTIDE SEQUENCE [LARGE SCALE GENOMIC DNA]</scope>
    <source>
        <strain evidence="2 3">O4R</strain>
    </source>
</reference>
<gene>
    <name evidence="2" type="ORF">V6R90_05260</name>
</gene>